<gene>
    <name evidence="2" type="ORF">KEF85_04435</name>
</gene>
<organism evidence="2 3">
    <name type="scientific">Methylomonas paludis</name>
    <dbReference type="NCBI Taxonomy" id="1173101"/>
    <lineage>
        <taxon>Bacteria</taxon>
        <taxon>Pseudomonadati</taxon>
        <taxon>Pseudomonadota</taxon>
        <taxon>Gammaproteobacteria</taxon>
        <taxon>Methylococcales</taxon>
        <taxon>Methylococcaceae</taxon>
        <taxon>Methylomonas</taxon>
    </lineage>
</organism>
<evidence type="ECO:0000259" key="1">
    <source>
        <dbReference type="Pfam" id="PF07819"/>
    </source>
</evidence>
<dbReference type="Proteomes" id="UP000676649">
    <property type="component" value="Chromosome"/>
</dbReference>
<proteinExistence type="predicted"/>
<dbReference type="SUPFAM" id="SSF53474">
    <property type="entry name" value="alpha/beta-Hydrolases"/>
    <property type="match status" value="1"/>
</dbReference>
<name>A0A975MPN7_9GAMM</name>
<keyword evidence="3" id="KW-1185">Reference proteome</keyword>
<dbReference type="EMBL" id="CP073754">
    <property type="protein sequence ID" value="QWF71731.1"/>
    <property type="molecule type" value="Genomic_DNA"/>
</dbReference>
<accession>A0A975MPN7</accession>
<dbReference type="InterPro" id="IPR012908">
    <property type="entry name" value="PGAP1-ab_dom-like"/>
</dbReference>
<dbReference type="AlphaFoldDB" id="A0A975MPN7"/>
<dbReference type="RefSeq" id="WP_215583513.1">
    <property type="nucleotide sequence ID" value="NZ_CP073754.1"/>
</dbReference>
<evidence type="ECO:0000313" key="3">
    <source>
        <dbReference type="Proteomes" id="UP000676649"/>
    </source>
</evidence>
<evidence type="ECO:0000313" key="2">
    <source>
        <dbReference type="EMBL" id="QWF71731.1"/>
    </source>
</evidence>
<dbReference type="InterPro" id="IPR029058">
    <property type="entry name" value="AB_hydrolase_fold"/>
</dbReference>
<dbReference type="Pfam" id="PF07819">
    <property type="entry name" value="PGAP1"/>
    <property type="match status" value="1"/>
</dbReference>
<dbReference type="PANTHER" id="PTHR34043">
    <property type="entry name" value="ALPHA/BETA-HYDROLASES SUPERFAMILY PROTEIN"/>
    <property type="match status" value="1"/>
</dbReference>
<dbReference type="PANTHER" id="PTHR34043:SF3">
    <property type="entry name" value="ALPHA_BETA-HYDROLASES SUPERFAMILY PROTEIN"/>
    <property type="match status" value="1"/>
</dbReference>
<dbReference type="KEGG" id="mpad:KEF85_04435"/>
<protein>
    <recommendedName>
        <fullName evidence="1">GPI inositol-deacylase PGAP1-like alpha/beta domain-containing protein</fullName>
    </recommendedName>
</protein>
<dbReference type="GO" id="GO:0016788">
    <property type="term" value="F:hydrolase activity, acting on ester bonds"/>
    <property type="evidence" value="ECO:0007669"/>
    <property type="project" value="InterPro"/>
</dbReference>
<dbReference type="Gene3D" id="3.40.50.1820">
    <property type="entry name" value="alpha/beta hydrolase"/>
    <property type="match status" value="1"/>
</dbReference>
<sequence length="250" mass="26993">MAKNIVLAHGVLGFGGNGRLPIDYFNGVLGHLRRQGHQVLAPQVNPIGSVQQRAAQLTTAIKNAWPENQPVHIIAHSMGGLDARQALAADSQLAAQVKTLVTIGTPHQGSPVADAILNPTEPLFQHIPQIIRDWLQVNAGALHDLSSAAALQFNATVADVPNIRYLEVAGNAALAGHELLLFKLAAYIGDIYGEINDGVVTRQSALRPGHEHLPDWPVDHFGEIGWSFDAFLPFREPSHLARYRAIADIL</sequence>
<feature type="domain" description="GPI inositol-deacylase PGAP1-like alpha/beta" evidence="1">
    <location>
        <begin position="62"/>
        <end position="113"/>
    </location>
</feature>
<reference evidence="2" key="1">
    <citation type="submission" date="2021-04" db="EMBL/GenBank/DDBJ databases">
        <title>Draft genome sequence data of methanotrophic Methylovulum sp. strain S1L and Methylomonas sp. strain S2AM isolated from boreal lake water columns.</title>
        <authorList>
            <person name="Rissanen A.J."/>
            <person name="Mangayil R."/>
            <person name="Svenning M.M."/>
            <person name="Khanongnuch R."/>
        </authorList>
    </citation>
    <scope>NUCLEOTIDE SEQUENCE</scope>
    <source>
        <strain evidence="2">S2AM</strain>
    </source>
</reference>